<evidence type="ECO:0000313" key="1">
    <source>
        <dbReference type="EMBL" id="MCF2949216.1"/>
    </source>
</evidence>
<keyword evidence="2" id="KW-1185">Reference proteome</keyword>
<dbReference type="RefSeq" id="WP_235313315.1">
    <property type="nucleotide sequence ID" value="NZ_JAKGAS010000007.1"/>
</dbReference>
<gene>
    <name evidence="1" type="ORF">L0668_13935</name>
</gene>
<name>A0ABS9D8C8_9ALTE</name>
<sequence length="293" mass="34784">MTWPVNAEQTEKSYIWLDSMHANLVDSVGSTAVWFDNFFALEDFPTDSSARGEARIRLGWEPRTRDLNEFETRFKVRFKLPKLKNRVDVILSDHDDEQADNSLNVLQNQDYSEKNRFSLALRWKSKPDSGFSHRIGVGRKLQIFAKSRYRNFHQLTDKTSFRWETSAYLYSKDGLGAEITGQFGYNISDSDLFRFNNHFYYRDKTNDWFWQHNVQNLKQLNAETALITGVYLEGKSQPNYRIEEYLISTRWRKNALREWLFFEVEPFVLWRRDESFSASYGMALRVEGYFGKL</sequence>
<protein>
    <recommendedName>
        <fullName evidence="3">Alginate export domain-containing protein</fullName>
    </recommendedName>
</protein>
<evidence type="ECO:0000313" key="2">
    <source>
        <dbReference type="Proteomes" id="UP001521137"/>
    </source>
</evidence>
<dbReference type="Proteomes" id="UP001521137">
    <property type="component" value="Unassembled WGS sequence"/>
</dbReference>
<dbReference type="EMBL" id="JAKGAS010000007">
    <property type="protein sequence ID" value="MCF2949216.1"/>
    <property type="molecule type" value="Genomic_DNA"/>
</dbReference>
<comment type="caution">
    <text evidence="1">The sequence shown here is derived from an EMBL/GenBank/DDBJ whole genome shotgun (WGS) entry which is preliminary data.</text>
</comment>
<organism evidence="1 2">
    <name type="scientific">Paraglaciecola algarum</name>
    <dbReference type="NCBI Taxonomy" id="3050085"/>
    <lineage>
        <taxon>Bacteria</taxon>
        <taxon>Pseudomonadati</taxon>
        <taxon>Pseudomonadota</taxon>
        <taxon>Gammaproteobacteria</taxon>
        <taxon>Alteromonadales</taxon>
        <taxon>Alteromonadaceae</taxon>
        <taxon>Paraglaciecola</taxon>
    </lineage>
</organism>
<proteinExistence type="predicted"/>
<accession>A0ABS9D8C8</accession>
<evidence type="ECO:0008006" key="3">
    <source>
        <dbReference type="Google" id="ProtNLM"/>
    </source>
</evidence>
<reference evidence="1 2" key="1">
    <citation type="submission" date="2022-01" db="EMBL/GenBank/DDBJ databases">
        <title>Paraglaciecola sp. G1-23.</title>
        <authorList>
            <person name="Jin M.S."/>
            <person name="Han D.M."/>
            <person name="Kim H.M."/>
            <person name="Jeon C.O."/>
        </authorList>
    </citation>
    <scope>NUCLEOTIDE SEQUENCE [LARGE SCALE GENOMIC DNA]</scope>
    <source>
        <strain evidence="1 2">G1-23</strain>
    </source>
</reference>